<feature type="compositionally biased region" description="Gly residues" evidence="1">
    <location>
        <begin position="327"/>
        <end position="338"/>
    </location>
</feature>
<sequence>MSFAPPPGPPTPRVPEGWKAQYHDGYKEWYYVDLSTGVSQWNPPPMPAQAPGQRPVSSSSPPPMYEASGPGNVEAVAAASGTEQKIRPESGHSPLSSNNPYKSPNNENSSTKPLSTPAPSDKKDPIKVPNTMDDDARLAAQLQEEENERARRQGYDSVLEANNTNPPAPNAPYPSANYAPVSPPPSSSGQQQQQTRGKGGFLGKLFNKGKHSQGASGGQPQQAGFYPPSPQPQAQYGYTGGYPPQGPGGYYGPQYPPQQYAYGAQPGMQPGRQGGRGGGMGMAGAAALGVGGGLLGGALLANALDDHHDYQEGYQEGFADGDDYGGDDFGGGDFGGFD</sequence>
<dbReference type="CDD" id="cd00201">
    <property type="entry name" value="WW"/>
    <property type="match status" value="1"/>
</dbReference>
<feature type="region of interest" description="Disordered" evidence="1">
    <location>
        <begin position="312"/>
        <end position="338"/>
    </location>
</feature>
<feature type="compositionally biased region" description="Low complexity" evidence="1">
    <location>
        <begin position="212"/>
        <end position="224"/>
    </location>
</feature>
<evidence type="ECO:0000313" key="4">
    <source>
        <dbReference type="Proteomes" id="UP001219355"/>
    </source>
</evidence>
<dbReference type="Proteomes" id="UP001219355">
    <property type="component" value="Chromosome 1"/>
</dbReference>
<proteinExistence type="predicted"/>
<feature type="region of interest" description="Disordered" evidence="1">
    <location>
        <begin position="37"/>
        <end position="280"/>
    </location>
</feature>
<feature type="compositionally biased region" description="Low complexity" evidence="1">
    <location>
        <begin position="257"/>
        <end position="271"/>
    </location>
</feature>
<keyword evidence="4" id="KW-1185">Reference proteome</keyword>
<protein>
    <submittedName>
        <fullName evidence="3">WW domain-containing protein wwm1</fullName>
    </submittedName>
</protein>
<dbReference type="PROSITE" id="PS50020">
    <property type="entry name" value="WW_DOMAIN_2"/>
    <property type="match status" value="1"/>
</dbReference>
<organism evidence="3 4">
    <name type="scientific">Emydomyces testavorans</name>
    <dbReference type="NCBI Taxonomy" id="2070801"/>
    <lineage>
        <taxon>Eukaryota</taxon>
        <taxon>Fungi</taxon>
        <taxon>Dikarya</taxon>
        <taxon>Ascomycota</taxon>
        <taxon>Pezizomycotina</taxon>
        <taxon>Eurotiomycetes</taxon>
        <taxon>Eurotiomycetidae</taxon>
        <taxon>Onygenales</taxon>
        <taxon>Nannizziopsiaceae</taxon>
        <taxon>Emydomyces</taxon>
    </lineage>
</organism>
<accession>A0AAF0IH03</accession>
<evidence type="ECO:0000313" key="3">
    <source>
        <dbReference type="EMBL" id="WEW56337.1"/>
    </source>
</evidence>
<gene>
    <name evidence="3" type="primary">WWM1</name>
    <name evidence="3" type="ORF">PRK78_001780</name>
</gene>
<dbReference type="EMBL" id="CP120627">
    <property type="protein sequence ID" value="WEW56337.1"/>
    <property type="molecule type" value="Genomic_DNA"/>
</dbReference>
<dbReference type="Pfam" id="PF00397">
    <property type="entry name" value="WW"/>
    <property type="match status" value="1"/>
</dbReference>
<dbReference type="Gene3D" id="2.20.70.10">
    <property type="match status" value="1"/>
</dbReference>
<dbReference type="PROSITE" id="PS01159">
    <property type="entry name" value="WW_DOMAIN_1"/>
    <property type="match status" value="1"/>
</dbReference>
<dbReference type="AlphaFoldDB" id="A0AAF0IH03"/>
<feature type="domain" description="WW" evidence="2">
    <location>
        <begin position="12"/>
        <end position="46"/>
    </location>
</feature>
<reference evidence="3" key="1">
    <citation type="submission" date="2023-03" db="EMBL/GenBank/DDBJ databases">
        <title>Emydomyces testavorans Genome Sequence.</title>
        <authorList>
            <person name="Hoyer L."/>
        </authorList>
    </citation>
    <scope>NUCLEOTIDE SEQUENCE</scope>
    <source>
        <strain evidence="3">16-2883</strain>
    </source>
</reference>
<evidence type="ECO:0000256" key="1">
    <source>
        <dbReference type="SAM" id="MobiDB-lite"/>
    </source>
</evidence>
<dbReference type="InterPro" id="IPR036020">
    <property type="entry name" value="WW_dom_sf"/>
</dbReference>
<name>A0AAF0IH03_9EURO</name>
<dbReference type="SMART" id="SM00456">
    <property type="entry name" value="WW"/>
    <property type="match status" value="1"/>
</dbReference>
<dbReference type="InterPro" id="IPR001202">
    <property type="entry name" value="WW_dom"/>
</dbReference>
<dbReference type="SUPFAM" id="SSF51045">
    <property type="entry name" value="WW domain"/>
    <property type="match status" value="1"/>
</dbReference>
<evidence type="ECO:0000259" key="2">
    <source>
        <dbReference type="PROSITE" id="PS50020"/>
    </source>
</evidence>
<feature type="compositionally biased region" description="Polar residues" evidence="1">
    <location>
        <begin position="93"/>
        <end position="118"/>
    </location>
</feature>